<dbReference type="PANTHER" id="PTHR11803">
    <property type="entry name" value="2-IMINOBUTANOATE/2-IMINOPROPANOATE DEAMINASE RIDA"/>
    <property type="match status" value="1"/>
</dbReference>
<organism evidence="2 3">
    <name type="scientific">Streptomonospora mangrovi</name>
    <dbReference type="NCBI Taxonomy" id="2883123"/>
    <lineage>
        <taxon>Bacteria</taxon>
        <taxon>Bacillati</taxon>
        <taxon>Actinomycetota</taxon>
        <taxon>Actinomycetes</taxon>
        <taxon>Streptosporangiales</taxon>
        <taxon>Nocardiopsidaceae</taxon>
        <taxon>Streptomonospora</taxon>
    </lineage>
</organism>
<dbReference type="Gene3D" id="3.30.1330.40">
    <property type="entry name" value="RutC-like"/>
    <property type="match status" value="1"/>
</dbReference>
<dbReference type="GO" id="GO:0019239">
    <property type="term" value="F:deaminase activity"/>
    <property type="evidence" value="ECO:0007669"/>
    <property type="project" value="TreeGrafter"/>
</dbReference>
<dbReference type="InterPro" id="IPR035959">
    <property type="entry name" value="RutC-like_sf"/>
</dbReference>
<dbReference type="CDD" id="cd00448">
    <property type="entry name" value="YjgF_YER057c_UK114_family"/>
    <property type="match status" value="1"/>
</dbReference>
<gene>
    <name evidence="2" type="ORF">LG943_02995</name>
</gene>
<comment type="similarity">
    <text evidence="1">Belongs to the RutC family.</text>
</comment>
<dbReference type="RefSeq" id="WP_270070596.1">
    <property type="nucleotide sequence ID" value="NZ_JAJAQC010000004.1"/>
</dbReference>
<accession>A0A9X3NGS3</accession>
<evidence type="ECO:0000313" key="2">
    <source>
        <dbReference type="EMBL" id="MDA0563302.1"/>
    </source>
</evidence>
<keyword evidence="3" id="KW-1185">Reference proteome</keyword>
<dbReference type="Pfam" id="PF01042">
    <property type="entry name" value="Ribonuc_L-PSP"/>
    <property type="match status" value="1"/>
</dbReference>
<evidence type="ECO:0000313" key="3">
    <source>
        <dbReference type="Proteomes" id="UP001140076"/>
    </source>
</evidence>
<sequence>MAVTLVNPEGLPQGGAYHQMALARGSTMVFLAGQVARDAEGRRIGEGDLAAQAERCYLNVGTALAAAGGSFDDVVKLTVYAVDWSLDKMPLLMEGASRAAAALGTAALPPVTLVGVAALGEPDLLVEVEAVAVLD</sequence>
<comment type="caution">
    <text evidence="2">The sequence shown here is derived from an EMBL/GenBank/DDBJ whole genome shotgun (WGS) entry which is preliminary data.</text>
</comment>
<reference evidence="2" key="1">
    <citation type="submission" date="2021-10" db="EMBL/GenBank/DDBJ databases">
        <title>Streptomonospora sp. nov., isolated from mangrove soil.</title>
        <authorList>
            <person name="Chen X."/>
            <person name="Ge X."/>
            <person name="Liu W."/>
        </authorList>
    </citation>
    <scope>NUCLEOTIDE SEQUENCE</scope>
    <source>
        <strain evidence="2">S1-112</strain>
    </source>
</reference>
<evidence type="ECO:0000256" key="1">
    <source>
        <dbReference type="ARBA" id="ARBA00010552"/>
    </source>
</evidence>
<dbReference type="AlphaFoldDB" id="A0A9X3NGS3"/>
<dbReference type="Proteomes" id="UP001140076">
    <property type="component" value="Unassembled WGS sequence"/>
</dbReference>
<dbReference type="GO" id="GO:0005829">
    <property type="term" value="C:cytosol"/>
    <property type="evidence" value="ECO:0007669"/>
    <property type="project" value="TreeGrafter"/>
</dbReference>
<name>A0A9X3NGS3_9ACTN</name>
<proteinExistence type="inferred from homology"/>
<protein>
    <submittedName>
        <fullName evidence="2">RidA family protein</fullName>
    </submittedName>
</protein>
<dbReference type="EMBL" id="JAJAQC010000004">
    <property type="protein sequence ID" value="MDA0563302.1"/>
    <property type="molecule type" value="Genomic_DNA"/>
</dbReference>
<dbReference type="PANTHER" id="PTHR11803:SF58">
    <property type="entry name" value="PROTEIN HMF1-RELATED"/>
    <property type="match status" value="1"/>
</dbReference>
<dbReference type="InterPro" id="IPR006175">
    <property type="entry name" value="YjgF/YER057c/UK114"/>
</dbReference>
<dbReference type="SUPFAM" id="SSF55298">
    <property type="entry name" value="YjgF-like"/>
    <property type="match status" value="1"/>
</dbReference>